<feature type="transmembrane region" description="Helical" evidence="7">
    <location>
        <begin position="12"/>
        <end position="32"/>
    </location>
</feature>
<keyword evidence="10" id="KW-1185">Reference proteome</keyword>
<evidence type="ECO:0000256" key="6">
    <source>
        <dbReference type="ARBA" id="ARBA00023136"/>
    </source>
</evidence>
<comment type="similarity">
    <text evidence="7">Belongs to the binding-protein-dependent transport system permease family.</text>
</comment>
<keyword evidence="5 7" id="KW-1133">Transmembrane helix</keyword>
<evidence type="ECO:0000256" key="3">
    <source>
        <dbReference type="ARBA" id="ARBA00022475"/>
    </source>
</evidence>
<dbReference type="Pfam" id="PF00528">
    <property type="entry name" value="BPD_transp_1"/>
    <property type="match status" value="1"/>
</dbReference>
<feature type="transmembrane region" description="Helical" evidence="7">
    <location>
        <begin position="103"/>
        <end position="123"/>
    </location>
</feature>
<keyword evidence="2 7" id="KW-0813">Transport</keyword>
<feature type="domain" description="ABC transmembrane type-1" evidence="8">
    <location>
        <begin position="66"/>
        <end position="280"/>
    </location>
</feature>
<organism evidence="9 10">
    <name type="scientific">Microbacterium invictum</name>
    <dbReference type="NCBI Taxonomy" id="515415"/>
    <lineage>
        <taxon>Bacteria</taxon>
        <taxon>Bacillati</taxon>
        <taxon>Actinomycetota</taxon>
        <taxon>Actinomycetes</taxon>
        <taxon>Micrococcales</taxon>
        <taxon>Microbacteriaceae</taxon>
        <taxon>Microbacterium</taxon>
    </lineage>
</organism>
<dbReference type="PANTHER" id="PTHR30193">
    <property type="entry name" value="ABC TRANSPORTER PERMEASE PROTEIN"/>
    <property type="match status" value="1"/>
</dbReference>
<keyword evidence="3" id="KW-1003">Cell membrane</keyword>
<evidence type="ECO:0000256" key="5">
    <source>
        <dbReference type="ARBA" id="ARBA00022989"/>
    </source>
</evidence>
<keyword evidence="4 7" id="KW-0812">Transmembrane</keyword>
<dbReference type="InterPro" id="IPR051393">
    <property type="entry name" value="ABC_transporter_permease"/>
</dbReference>
<feature type="transmembrane region" description="Helical" evidence="7">
    <location>
        <begin position="259"/>
        <end position="280"/>
    </location>
</feature>
<dbReference type="PROSITE" id="PS50928">
    <property type="entry name" value="ABC_TM1"/>
    <property type="match status" value="1"/>
</dbReference>
<comment type="subcellular location">
    <subcellularLocation>
        <location evidence="1 7">Cell membrane</location>
        <topology evidence="1 7">Multi-pass membrane protein</topology>
    </subcellularLocation>
</comment>
<dbReference type="Gene3D" id="1.10.3720.10">
    <property type="entry name" value="MetI-like"/>
    <property type="match status" value="1"/>
</dbReference>
<dbReference type="InterPro" id="IPR035906">
    <property type="entry name" value="MetI-like_sf"/>
</dbReference>
<evidence type="ECO:0000259" key="8">
    <source>
        <dbReference type="PROSITE" id="PS50928"/>
    </source>
</evidence>
<accession>A0ABZ0VAL9</accession>
<dbReference type="Proteomes" id="UP001324533">
    <property type="component" value="Chromosome"/>
</dbReference>
<evidence type="ECO:0000256" key="2">
    <source>
        <dbReference type="ARBA" id="ARBA00022448"/>
    </source>
</evidence>
<evidence type="ECO:0000313" key="9">
    <source>
        <dbReference type="EMBL" id="WQB70676.1"/>
    </source>
</evidence>
<feature type="transmembrane region" description="Helical" evidence="7">
    <location>
        <begin position="214"/>
        <end position="239"/>
    </location>
</feature>
<sequence length="292" mass="32270">MTRNLRRWSLVFLIPGLALYLYVVIVPSAQVVNYGFYEWSPGQASTFVGLGNYVAMFQDQAFLDALGHTFVLLIGALIIQIPLGFFFAVLLQRSLWGRGFFQTVYFIPVILSSAVIAVLWRQVYANDFGLLNTILRAVGLDSLTRAWLGDTETALNAVVVVVGWQYVGLYMLIFLSAMQRIPPIIYEAGALDGATGWKQLRHLTMPMLFDTFKLSLILVATGAVQYFNLILAMTAGGPANSSSVLASYMFEKAFDESRLGFASAVATVMLVLNLIIAVGLQRAFRREPLELG</sequence>
<evidence type="ECO:0000256" key="4">
    <source>
        <dbReference type="ARBA" id="ARBA00022692"/>
    </source>
</evidence>
<name>A0ABZ0VAL9_9MICO</name>
<dbReference type="InterPro" id="IPR000515">
    <property type="entry name" value="MetI-like"/>
</dbReference>
<evidence type="ECO:0000256" key="1">
    <source>
        <dbReference type="ARBA" id="ARBA00004651"/>
    </source>
</evidence>
<dbReference type="EMBL" id="CP139779">
    <property type="protein sequence ID" value="WQB70676.1"/>
    <property type="molecule type" value="Genomic_DNA"/>
</dbReference>
<reference evidence="9 10" key="1">
    <citation type="submission" date="2023-06" db="EMBL/GenBank/DDBJ databases">
        <title>Rock-solubilizing bacteria, Microbacterium invictum, promotes re-establishment of vegetation in rocky wasteland by accelerating rock bio-weathering and reshaping soil bacterial community.</title>
        <authorList>
            <person name="Liu C."/>
        </authorList>
    </citation>
    <scope>NUCLEOTIDE SEQUENCE [LARGE SCALE GENOMIC DNA]</scope>
    <source>
        <strain evidence="9 10">X-18</strain>
    </source>
</reference>
<dbReference type="RefSeq" id="WP_322410813.1">
    <property type="nucleotide sequence ID" value="NZ_CP139779.1"/>
</dbReference>
<feature type="transmembrane region" description="Helical" evidence="7">
    <location>
        <begin position="154"/>
        <end position="175"/>
    </location>
</feature>
<evidence type="ECO:0000313" key="10">
    <source>
        <dbReference type="Proteomes" id="UP001324533"/>
    </source>
</evidence>
<gene>
    <name evidence="9" type="ORF">T9R20_01595</name>
</gene>
<keyword evidence="6 7" id="KW-0472">Membrane</keyword>
<dbReference type="SUPFAM" id="SSF161098">
    <property type="entry name" value="MetI-like"/>
    <property type="match status" value="1"/>
</dbReference>
<dbReference type="PANTHER" id="PTHR30193:SF37">
    <property type="entry name" value="INNER MEMBRANE ABC TRANSPORTER PERMEASE PROTEIN YCJO"/>
    <property type="match status" value="1"/>
</dbReference>
<dbReference type="CDD" id="cd06261">
    <property type="entry name" value="TM_PBP2"/>
    <property type="match status" value="1"/>
</dbReference>
<proteinExistence type="inferred from homology"/>
<evidence type="ECO:0000256" key="7">
    <source>
        <dbReference type="RuleBase" id="RU363032"/>
    </source>
</evidence>
<feature type="transmembrane region" description="Helical" evidence="7">
    <location>
        <begin position="70"/>
        <end position="91"/>
    </location>
</feature>
<protein>
    <submittedName>
        <fullName evidence="9">Sugar ABC transporter permease</fullName>
    </submittedName>
</protein>